<feature type="transmembrane region" description="Helical" evidence="1">
    <location>
        <begin position="57"/>
        <end position="79"/>
    </location>
</feature>
<proteinExistence type="predicted"/>
<reference evidence="2 3" key="1">
    <citation type="submission" date="2019-02" db="EMBL/GenBank/DDBJ databases">
        <title>Deep-cultivation of Planctomycetes and their phenomic and genomic characterization uncovers novel biology.</title>
        <authorList>
            <person name="Wiegand S."/>
            <person name="Jogler M."/>
            <person name="Boedeker C."/>
            <person name="Pinto D."/>
            <person name="Vollmers J."/>
            <person name="Rivas-Marin E."/>
            <person name="Kohn T."/>
            <person name="Peeters S.H."/>
            <person name="Heuer A."/>
            <person name="Rast P."/>
            <person name="Oberbeckmann S."/>
            <person name="Bunk B."/>
            <person name="Jeske O."/>
            <person name="Meyerdierks A."/>
            <person name="Storesund J.E."/>
            <person name="Kallscheuer N."/>
            <person name="Luecker S."/>
            <person name="Lage O.M."/>
            <person name="Pohl T."/>
            <person name="Merkel B.J."/>
            <person name="Hornburger P."/>
            <person name="Mueller R.-W."/>
            <person name="Bruemmer F."/>
            <person name="Labrenz M."/>
            <person name="Spormann A.M."/>
            <person name="Op den Camp H."/>
            <person name="Overmann J."/>
            <person name="Amann R."/>
            <person name="Jetten M.S.M."/>
            <person name="Mascher T."/>
            <person name="Medema M.H."/>
            <person name="Devos D.P."/>
            <person name="Kaster A.-K."/>
            <person name="Ovreas L."/>
            <person name="Rohde M."/>
            <person name="Galperin M.Y."/>
            <person name="Jogler C."/>
        </authorList>
    </citation>
    <scope>NUCLEOTIDE SEQUENCE [LARGE SCALE GENOMIC DNA]</scope>
    <source>
        <strain evidence="2 3">ETA_A8</strain>
    </source>
</reference>
<dbReference type="AlphaFoldDB" id="A0A517YK26"/>
<keyword evidence="1" id="KW-0472">Membrane</keyword>
<feature type="transmembrane region" description="Helical" evidence="1">
    <location>
        <begin position="125"/>
        <end position="150"/>
    </location>
</feature>
<dbReference type="RefSeq" id="WP_145096298.1">
    <property type="nucleotide sequence ID" value="NZ_CP036274.1"/>
</dbReference>
<dbReference type="EMBL" id="CP036274">
    <property type="protein sequence ID" value="QDU30579.1"/>
    <property type="molecule type" value="Genomic_DNA"/>
</dbReference>
<dbReference type="Proteomes" id="UP000315017">
    <property type="component" value="Chromosome"/>
</dbReference>
<dbReference type="KEGG" id="aagg:ETAA8_57250"/>
<dbReference type="OrthoDB" id="285859at2"/>
<name>A0A517YK26_9BACT</name>
<organism evidence="2 3">
    <name type="scientific">Anatilimnocola aggregata</name>
    <dbReference type="NCBI Taxonomy" id="2528021"/>
    <lineage>
        <taxon>Bacteria</taxon>
        <taxon>Pseudomonadati</taxon>
        <taxon>Planctomycetota</taxon>
        <taxon>Planctomycetia</taxon>
        <taxon>Pirellulales</taxon>
        <taxon>Pirellulaceae</taxon>
        <taxon>Anatilimnocola</taxon>
    </lineage>
</organism>
<protein>
    <submittedName>
        <fullName evidence="2">Uncharacterized protein</fullName>
    </submittedName>
</protein>
<accession>A0A517YK26</accession>
<evidence type="ECO:0000313" key="2">
    <source>
        <dbReference type="EMBL" id="QDU30579.1"/>
    </source>
</evidence>
<keyword evidence="1" id="KW-1133">Transmembrane helix</keyword>
<gene>
    <name evidence="2" type="ORF">ETAA8_57250</name>
</gene>
<evidence type="ECO:0000313" key="3">
    <source>
        <dbReference type="Proteomes" id="UP000315017"/>
    </source>
</evidence>
<feature type="transmembrane region" description="Helical" evidence="1">
    <location>
        <begin position="86"/>
        <end position="105"/>
    </location>
</feature>
<evidence type="ECO:0000256" key="1">
    <source>
        <dbReference type="SAM" id="Phobius"/>
    </source>
</evidence>
<keyword evidence="3" id="KW-1185">Reference proteome</keyword>
<keyword evidence="1" id="KW-0812">Transmembrane</keyword>
<sequence>MSNALPVHQAPHCPECGAEVQGFGDCWLCHRRNANLQGVQPPPIAYQSPAAPQNNSVYYTLKGLSIAAFLMVALIGLGLLNSDTSFGILFWIVVLPALVSMAVVACQFNPAQRAAPGAMNVIAKVVMAIGLTLGMIVVCVTVAVGALFIICTSMM</sequence>